<dbReference type="PANTHER" id="PTHR33171:SF17">
    <property type="entry name" value="LARA-LIKE N-TERMINAL DOMAIN-CONTAINING PROTEIN"/>
    <property type="match status" value="1"/>
</dbReference>
<dbReference type="NCBIfam" id="NF033504">
    <property type="entry name" value="Ni_dep_LarA"/>
    <property type="match status" value="1"/>
</dbReference>
<feature type="domain" description="LarA-like N-terminal" evidence="1">
    <location>
        <begin position="10"/>
        <end position="206"/>
    </location>
</feature>
<evidence type="ECO:0000259" key="2">
    <source>
        <dbReference type="Pfam" id="PF21113"/>
    </source>
</evidence>
<reference evidence="3 4" key="1">
    <citation type="submission" date="2011-11" db="EMBL/GenBank/DDBJ databases">
        <title>The Genome Sequence of Dialister succinatiphilus YIT 11850.</title>
        <authorList>
            <consortium name="The Broad Institute Genome Sequencing Platform"/>
            <person name="Earl A."/>
            <person name="Ward D."/>
            <person name="Feldgarden M."/>
            <person name="Gevers D."/>
            <person name="Morotomi M."/>
            <person name="Young S.K."/>
            <person name="Zeng Q."/>
            <person name="Gargeya S."/>
            <person name="Fitzgerald M."/>
            <person name="Haas B."/>
            <person name="Abouelleil A."/>
            <person name="Alvarado L."/>
            <person name="Arachchi H.M."/>
            <person name="Berlin A."/>
            <person name="Brown A."/>
            <person name="Chapman S.B."/>
            <person name="Dunbar C."/>
            <person name="Gearin G."/>
            <person name="Goldberg J."/>
            <person name="Griggs A."/>
            <person name="Gujja S."/>
            <person name="Heiman D."/>
            <person name="Howarth C."/>
            <person name="Lui A."/>
            <person name="MacDonald P.J.P."/>
            <person name="Montmayeur A."/>
            <person name="Murphy C."/>
            <person name="Neiman D."/>
            <person name="Pearson M."/>
            <person name="Priest M."/>
            <person name="Roberts A."/>
            <person name="Saif S."/>
            <person name="Shea T."/>
            <person name="Sisk P."/>
            <person name="Stolte C."/>
            <person name="Sykes S."/>
            <person name="Wortman J."/>
            <person name="Nusbaum C."/>
            <person name="Birren B."/>
        </authorList>
    </citation>
    <scope>NUCLEOTIDE SEQUENCE [LARGE SCALE GENOMIC DNA]</scope>
    <source>
        <strain evidence="3 4">YIT 11850</strain>
    </source>
</reference>
<proteinExistence type="predicted"/>
<dbReference type="InterPro" id="IPR048520">
    <property type="entry name" value="LarA_C"/>
</dbReference>
<accession>H1D0B8</accession>
<dbReference type="Gene3D" id="3.40.50.11440">
    <property type="match status" value="1"/>
</dbReference>
<dbReference type="Gene3D" id="3.90.226.30">
    <property type="match status" value="1"/>
</dbReference>
<dbReference type="GO" id="GO:0050043">
    <property type="term" value="F:lactate racemase activity"/>
    <property type="evidence" value="ECO:0007669"/>
    <property type="project" value="InterPro"/>
</dbReference>
<dbReference type="AlphaFoldDB" id="H1D0B8"/>
<feature type="domain" description="Lactate racemase C-terminal" evidence="2">
    <location>
        <begin position="283"/>
        <end position="428"/>
    </location>
</feature>
<dbReference type="InterPro" id="IPR018657">
    <property type="entry name" value="LarA-like_N"/>
</dbReference>
<sequence length="434" mass="48280">MALKEFEFGFGHGIQKVSLPEEHILDVLEGNPTPACDVKEATLECMRHPIGSKSLQEIVSKGDKVCIVCADVTRIWNHSDQFVIHVVNELNLAGVPDEDICILFAQGTHREQTPEEDIMVVGEELTKRVKLYQHHCMNKDELVHVGDTSRGTPVWINKHAVEADKVIVIDGITTHLFAGYGGGRKLILPGVAGDDTIQINHCHALGEKFGSGINPKTRSTLLTDNPVSDDMQEASDMIKPCFLVHSIINSEGKICAMVGGDPYKAWLEGTKIVYRIQKVPFKAKCDVAFACAGGYPKDVSLYQGCKCYDPSDVVTKEGGIIIAIMEASDIYEPPAYMGSFKYDTEEEMEKALRHHFTIPFFVAFNLFCMTHKYHIILVTKPENFEAIKKTNQTPVATVEEAWQLAQKILKDQGKDDYTITIMPHCAAIVPYLKD</sequence>
<evidence type="ECO:0000313" key="4">
    <source>
        <dbReference type="Proteomes" id="UP000003277"/>
    </source>
</evidence>
<dbReference type="Proteomes" id="UP000003277">
    <property type="component" value="Unassembled WGS sequence"/>
</dbReference>
<comment type="caution">
    <text evidence="3">The sequence shown here is derived from an EMBL/GenBank/DDBJ whole genome shotgun (WGS) entry which is preliminary data.</text>
</comment>
<dbReference type="OrthoDB" id="9770545at2"/>
<organism evidence="3 4">
    <name type="scientific">Dialister succinatiphilus YIT 11850</name>
    <dbReference type="NCBI Taxonomy" id="742743"/>
    <lineage>
        <taxon>Bacteria</taxon>
        <taxon>Bacillati</taxon>
        <taxon>Bacillota</taxon>
        <taxon>Negativicutes</taxon>
        <taxon>Veillonellales</taxon>
        <taxon>Veillonellaceae</taxon>
        <taxon>Dialister</taxon>
    </lineage>
</organism>
<dbReference type="eggNOG" id="COG3875">
    <property type="taxonomic scope" value="Bacteria"/>
</dbReference>
<dbReference type="RefSeq" id="WP_008859551.1">
    <property type="nucleotide sequence ID" value="NZ_JH591188.1"/>
</dbReference>
<name>H1D0B8_9FIRM</name>
<dbReference type="STRING" id="742743.HMPREF9453_01056"/>
<keyword evidence="4" id="KW-1185">Reference proteome</keyword>
<dbReference type="InterPro" id="IPR048068">
    <property type="entry name" value="LarA-like"/>
</dbReference>
<dbReference type="InterPro" id="IPR047926">
    <property type="entry name" value="Ni_dep_LarA"/>
</dbReference>
<dbReference type="Pfam" id="PF21113">
    <property type="entry name" value="LarA_C"/>
    <property type="match status" value="1"/>
</dbReference>
<dbReference type="PATRIC" id="fig|742743.3.peg.1074"/>
<dbReference type="HOGENOM" id="CLU_050189_0_0_9"/>
<dbReference type="PANTHER" id="PTHR33171">
    <property type="entry name" value="LAR_N DOMAIN-CONTAINING PROTEIN"/>
    <property type="match status" value="1"/>
</dbReference>
<dbReference type="Pfam" id="PF09861">
    <property type="entry name" value="Lar_N"/>
    <property type="match status" value="1"/>
</dbReference>
<gene>
    <name evidence="3" type="ORF">HMPREF9453_01056</name>
</gene>
<protein>
    <submittedName>
        <fullName evidence="3">Uncharacterized protein</fullName>
    </submittedName>
</protein>
<dbReference type="EMBL" id="ADLT01000031">
    <property type="protein sequence ID" value="EHO63013.1"/>
    <property type="molecule type" value="Genomic_DNA"/>
</dbReference>
<evidence type="ECO:0000259" key="1">
    <source>
        <dbReference type="Pfam" id="PF09861"/>
    </source>
</evidence>
<evidence type="ECO:0000313" key="3">
    <source>
        <dbReference type="EMBL" id="EHO63013.1"/>
    </source>
</evidence>
<dbReference type="InterPro" id="IPR043166">
    <property type="entry name" value="LarA-like_C"/>
</dbReference>